<sequence>MMTNEARLAFEKLVELGAEPLDWDIYNPSVEPHIAFGLSAQVTRLGKSLFVDPGGQDIIETMVDGEWHNPGGVRQDVHEILRQHHLVSDWYNSVVLCVYNDPSAPGYDHDRKMTVT</sequence>
<evidence type="ECO:0000313" key="2">
    <source>
        <dbReference type="Proteomes" id="UP000320672"/>
    </source>
</evidence>
<dbReference type="Proteomes" id="UP000320672">
    <property type="component" value="Chromosome"/>
</dbReference>
<dbReference type="KEGG" id="rml:FF011L_12230"/>
<reference evidence="1 2" key="1">
    <citation type="submission" date="2019-02" db="EMBL/GenBank/DDBJ databases">
        <title>Deep-cultivation of Planctomycetes and their phenomic and genomic characterization uncovers novel biology.</title>
        <authorList>
            <person name="Wiegand S."/>
            <person name="Jogler M."/>
            <person name="Boedeker C."/>
            <person name="Pinto D."/>
            <person name="Vollmers J."/>
            <person name="Rivas-Marin E."/>
            <person name="Kohn T."/>
            <person name="Peeters S.H."/>
            <person name="Heuer A."/>
            <person name="Rast P."/>
            <person name="Oberbeckmann S."/>
            <person name="Bunk B."/>
            <person name="Jeske O."/>
            <person name="Meyerdierks A."/>
            <person name="Storesund J.E."/>
            <person name="Kallscheuer N."/>
            <person name="Luecker S."/>
            <person name="Lage O.M."/>
            <person name="Pohl T."/>
            <person name="Merkel B.J."/>
            <person name="Hornburger P."/>
            <person name="Mueller R.-W."/>
            <person name="Bruemmer F."/>
            <person name="Labrenz M."/>
            <person name="Spormann A.M."/>
            <person name="Op den Camp H."/>
            <person name="Overmann J."/>
            <person name="Amann R."/>
            <person name="Jetten M.S.M."/>
            <person name="Mascher T."/>
            <person name="Medema M.H."/>
            <person name="Devos D.P."/>
            <person name="Kaster A.-K."/>
            <person name="Ovreas L."/>
            <person name="Rohde M."/>
            <person name="Galperin M.Y."/>
            <person name="Jogler C."/>
        </authorList>
    </citation>
    <scope>NUCLEOTIDE SEQUENCE [LARGE SCALE GENOMIC DNA]</scope>
    <source>
        <strain evidence="1 2">FF011L</strain>
    </source>
</reference>
<name>A0A517MC56_9BACT</name>
<proteinExistence type="predicted"/>
<protein>
    <submittedName>
        <fullName evidence="1">Uncharacterized protein</fullName>
    </submittedName>
</protein>
<accession>A0A517MC56</accession>
<evidence type="ECO:0000313" key="1">
    <source>
        <dbReference type="EMBL" id="QDS92480.1"/>
    </source>
</evidence>
<organism evidence="1 2">
    <name type="scientific">Roseimaritima multifibrata</name>
    <dbReference type="NCBI Taxonomy" id="1930274"/>
    <lineage>
        <taxon>Bacteria</taxon>
        <taxon>Pseudomonadati</taxon>
        <taxon>Planctomycetota</taxon>
        <taxon>Planctomycetia</taxon>
        <taxon>Pirellulales</taxon>
        <taxon>Pirellulaceae</taxon>
        <taxon>Roseimaritima</taxon>
    </lineage>
</organism>
<dbReference type="EMBL" id="CP036262">
    <property type="protein sequence ID" value="QDS92480.1"/>
    <property type="molecule type" value="Genomic_DNA"/>
</dbReference>
<gene>
    <name evidence="1" type="ORF">FF011L_12230</name>
</gene>
<dbReference type="AlphaFoldDB" id="A0A517MC56"/>
<keyword evidence="2" id="KW-1185">Reference proteome</keyword>